<sequence>MGVTYFLLSSLCLAFVVKAQDCSKPTLGPHMNLRDESILLQKFSDGNKVYLTCEVGYQPAGGSTVITCSAGSWSRVTLRCERKHCGSAGEITNGHVDYPEGTQFGDKALFRCDTGYTLVGNREITCGDKGWTGRLPVCEGVKCSPPPVVVNGTFSPNNDEYDYRDVVLYSCNKDITLIGSRSITCSEDGTFNPEPPTCRMIECKHPQIGNGQWQTGSRPPHRPSYKVTLNCNSGYIMKGAATQTCEISGEWSPGLPTCEPRNCSRPALQPNMKLKDPDNLLQTFRHGTEVSLTCGDGYMSAGGSAVITCSLGRWSRVTLTCERKNCGQAADVTNGQVYYPQGTRFGDRAVIRCQTGYTLVGNREIRCGDKGWMGSLPVCEVVKCFPPPVVVNGTFSPNNDEYEYGDVVLYSCNKDNTLIGSRSITCSEDGTFKPEPPTCKMIECKHPQIGNGQWQTGSRPPHRPSSTVTLNCNSGYIMKGAATQTCEISGEWSPGLPTCEPVKCPPPPVVMNGDFCPNKEEYEYRDVLQYSCHKDFTINGSKSTTCSEDGTFKPDPPTCVRECVLDRTASEFLGGLLSTSKDTVFSRAGLQIRLALYERLFVEFYEQMLKNIKEEHEMKMKILQIELEMKMKKREMQQSQM</sequence>
<feature type="domain" description="Sushi" evidence="8">
    <location>
        <begin position="141"/>
        <end position="200"/>
    </location>
</feature>
<keyword evidence="4 6" id="KW-1015">Disulfide bond</keyword>
<dbReference type="InterPro" id="IPR000436">
    <property type="entry name" value="Sushi_SCR_CCP_dom"/>
</dbReference>
<dbReference type="InterPro" id="IPR035976">
    <property type="entry name" value="Sushi/SCR/CCP_sf"/>
</dbReference>
<feature type="domain" description="Sushi" evidence="8">
    <location>
        <begin position="502"/>
        <end position="561"/>
    </location>
</feature>
<feature type="domain" description="Sushi" evidence="8">
    <location>
        <begin position="201"/>
        <end position="260"/>
    </location>
</feature>
<dbReference type="FunFam" id="2.10.70.10:FF:000014">
    <property type="entry name" value="Membrane cofactor protein"/>
    <property type="match status" value="2"/>
</dbReference>
<evidence type="ECO:0000256" key="1">
    <source>
        <dbReference type="ARBA" id="ARBA00022659"/>
    </source>
</evidence>
<feature type="disulfide bond" evidence="6">
    <location>
        <begin position="412"/>
        <end position="439"/>
    </location>
</feature>
<evidence type="ECO:0000256" key="3">
    <source>
        <dbReference type="ARBA" id="ARBA00022737"/>
    </source>
</evidence>
<dbReference type="PANTHER" id="PTHR19325:SF573">
    <property type="entry name" value="MEMBRANE COFACTOR PROTEIN"/>
    <property type="match status" value="1"/>
</dbReference>
<comment type="caution">
    <text evidence="6">Lacks conserved residue(s) required for the propagation of feature annotation.</text>
</comment>
<evidence type="ECO:0000256" key="6">
    <source>
        <dbReference type="PROSITE-ProRule" id="PRU00302"/>
    </source>
</evidence>
<keyword evidence="5" id="KW-0325">Glycoprotein</keyword>
<accession>A0A6G1Q3Q9</accession>
<dbReference type="Gene3D" id="2.10.70.10">
    <property type="entry name" value="Complement Module, domain 1"/>
    <property type="match status" value="9"/>
</dbReference>
<feature type="domain" description="Sushi" evidence="8">
    <location>
        <begin position="20"/>
        <end position="82"/>
    </location>
</feature>
<dbReference type="AlphaFoldDB" id="A0A6G1Q3Q9"/>
<evidence type="ECO:0000313" key="9">
    <source>
        <dbReference type="EMBL" id="KAF3697260.1"/>
    </source>
</evidence>
<keyword evidence="3" id="KW-0677">Repeat</keyword>
<keyword evidence="10" id="KW-1185">Reference proteome</keyword>
<feature type="domain" description="Sushi" evidence="8">
    <location>
        <begin position="442"/>
        <end position="501"/>
    </location>
</feature>
<evidence type="ECO:0000259" key="8">
    <source>
        <dbReference type="PROSITE" id="PS50923"/>
    </source>
</evidence>
<keyword evidence="2 7" id="KW-0732">Signal</keyword>
<keyword evidence="1 6" id="KW-0768">Sushi</keyword>
<name>A0A6G1Q3Q9_CHAAH</name>
<feature type="signal peptide" evidence="7">
    <location>
        <begin position="1"/>
        <end position="19"/>
    </location>
</feature>
<feature type="disulfide bond" evidence="6">
    <location>
        <begin position="532"/>
        <end position="559"/>
    </location>
</feature>
<dbReference type="PROSITE" id="PS50923">
    <property type="entry name" value="SUSHI"/>
    <property type="match status" value="9"/>
</dbReference>
<proteinExistence type="predicted"/>
<feature type="disulfide bond" evidence="6">
    <location>
        <begin position="53"/>
        <end position="80"/>
    </location>
</feature>
<dbReference type="Pfam" id="PF00084">
    <property type="entry name" value="Sushi"/>
    <property type="match status" value="9"/>
</dbReference>
<dbReference type="Proteomes" id="UP000503349">
    <property type="component" value="Chromosome 12"/>
</dbReference>
<feature type="chain" id="PRO_5026239794" evidence="7">
    <location>
        <begin position="20"/>
        <end position="641"/>
    </location>
</feature>
<feature type="disulfide bond" evidence="6">
    <location>
        <begin position="171"/>
        <end position="198"/>
    </location>
</feature>
<dbReference type="EMBL" id="CM015723">
    <property type="protein sequence ID" value="KAF3697260.1"/>
    <property type="molecule type" value="Genomic_DNA"/>
</dbReference>
<dbReference type="SMART" id="SM00032">
    <property type="entry name" value="CCP"/>
    <property type="match status" value="9"/>
</dbReference>
<evidence type="ECO:0000256" key="7">
    <source>
        <dbReference type="SAM" id="SignalP"/>
    </source>
</evidence>
<feature type="domain" description="Sushi" evidence="8">
    <location>
        <begin position="324"/>
        <end position="381"/>
    </location>
</feature>
<dbReference type="PANTHER" id="PTHR19325">
    <property type="entry name" value="COMPLEMENT COMPONENT-RELATED SUSHI DOMAIN-CONTAINING"/>
    <property type="match status" value="1"/>
</dbReference>
<feature type="disulfide bond" evidence="6">
    <location>
        <begin position="294"/>
        <end position="321"/>
    </location>
</feature>
<evidence type="ECO:0000256" key="5">
    <source>
        <dbReference type="ARBA" id="ARBA00023180"/>
    </source>
</evidence>
<dbReference type="InterPro" id="IPR050350">
    <property type="entry name" value="Compl-Cell_Adhes-Reg"/>
</dbReference>
<evidence type="ECO:0000256" key="2">
    <source>
        <dbReference type="ARBA" id="ARBA00022729"/>
    </source>
</evidence>
<reference evidence="10" key="2">
    <citation type="submission" date="2019-02" db="EMBL/GenBank/DDBJ databases">
        <title>Opniocepnalus argus Var Kimnra genome.</title>
        <authorList>
            <person name="Zhou C."/>
            <person name="Xiao S."/>
        </authorList>
    </citation>
    <scope>NUCLEOTIDE SEQUENCE [LARGE SCALE GENOMIC DNA]</scope>
</reference>
<reference evidence="9 10" key="1">
    <citation type="submission" date="2019-02" db="EMBL/GenBank/DDBJ databases">
        <title>Opniocepnalus argus genome.</title>
        <authorList>
            <person name="Zhou C."/>
            <person name="Xiao S."/>
        </authorList>
    </citation>
    <scope>NUCLEOTIDE SEQUENCE [LARGE SCALE GENOMIC DNA]</scope>
    <source>
        <strain evidence="9">OARG1902GOOAL</strain>
        <tissue evidence="9">Muscle</tissue>
    </source>
</reference>
<feature type="disulfide bond" evidence="6">
    <location>
        <begin position="231"/>
        <end position="258"/>
    </location>
</feature>
<evidence type="ECO:0000313" key="10">
    <source>
        <dbReference type="Proteomes" id="UP000503349"/>
    </source>
</evidence>
<evidence type="ECO:0000256" key="4">
    <source>
        <dbReference type="ARBA" id="ARBA00023157"/>
    </source>
</evidence>
<feature type="domain" description="Sushi" evidence="8">
    <location>
        <begin position="261"/>
        <end position="323"/>
    </location>
</feature>
<feature type="domain" description="Sushi" evidence="8">
    <location>
        <begin position="83"/>
        <end position="140"/>
    </location>
</feature>
<gene>
    <name evidence="9" type="ORF">EXN66_Car012940</name>
</gene>
<organism evidence="9 10">
    <name type="scientific">Channa argus</name>
    <name type="common">Northern snakehead</name>
    <name type="synonym">Ophicephalus argus</name>
    <dbReference type="NCBI Taxonomy" id="215402"/>
    <lineage>
        <taxon>Eukaryota</taxon>
        <taxon>Metazoa</taxon>
        <taxon>Chordata</taxon>
        <taxon>Craniata</taxon>
        <taxon>Vertebrata</taxon>
        <taxon>Euteleostomi</taxon>
        <taxon>Actinopterygii</taxon>
        <taxon>Neopterygii</taxon>
        <taxon>Teleostei</taxon>
        <taxon>Neoteleostei</taxon>
        <taxon>Acanthomorphata</taxon>
        <taxon>Anabantaria</taxon>
        <taxon>Anabantiformes</taxon>
        <taxon>Channoidei</taxon>
        <taxon>Channidae</taxon>
        <taxon>Channa</taxon>
    </lineage>
</organism>
<protein>
    <submittedName>
        <fullName evidence="9">CUB and sushi domain-containing protein 1 CUB and sushi multiple domains protein 1</fullName>
    </submittedName>
</protein>
<feature type="disulfide bond" evidence="6">
    <location>
        <begin position="472"/>
        <end position="499"/>
    </location>
</feature>
<dbReference type="SUPFAM" id="SSF57535">
    <property type="entry name" value="Complement control module/SCR domain"/>
    <property type="match status" value="9"/>
</dbReference>
<dbReference type="CDD" id="cd00033">
    <property type="entry name" value="CCP"/>
    <property type="match status" value="9"/>
</dbReference>
<feature type="domain" description="Sushi" evidence="8">
    <location>
        <begin position="382"/>
        <end position="441"/>
    </location>
</feature>